<sequence length="85" mass="9606">METDLSMHTIQLRSYVGSDGLLHISLPDLQDTEVDIVLVYQPAKPLVKTSSKRQWSPDFLSVFGAWEGEPLVRAVQEEASERESF</sequence>
<name>A0A9P1NXB8_9CYAN</name>
<proteinExistence type="predicted"/>
<accession>A0A9P1NXB8</accession>
<organism evidence="1 2">
    <name type="scientific">Limnospira indica PCC 8005</name>
    <dbReference type="NCBI Taxonomy" id="376219"/>
    <lineage>
        <taxon>Bacteria</taxon>
        <taxon>Bacillati</taxon>
        <taxon>Cyanobacteriota</taxon>
        <taxon>Cyanophyceae</taxon>
        <taxon>Oscillatoriophycideae</taxon>
        <taxon>Oscillatoriales</taxon>
        <taxon>Sirenicapillariaceae</taxon>
        <taxon>Limnospira</taxon>
    </lineage>
</organism>
<keyword evidence="2" id="KW-1185">Reference proteome</keyword>
<reference evidence="1 2" key="1">
    <citation type="submission" date="2014-02" db="EMBL/GenBank/DDBJ databases">
        <authorList>
            <person name="Genoscope - CEA"/>
        </authorList>
    </citation>
    <scope>NUCLEOTIDE SEQUENCE [LARGE SCALE GENOMIC DNA]</scope>
    <source>
        <strain evidence="1 2">PCC 8005</strain>
    </source>
</reference>
<evidence type="ECO:0000313" key="2">
    <source>
        <dbReference type="Proteomes" id="UP000032946"/>
    </source>
</evidence>
<dbReference type="EMBL" id="FO818640">
    <property type="protein sequence ID" value="CDM93483.1"/>
    <property type="molecule type" value="Genomic_DNA"/>
</dbReference>
<dbReference type="Proteomes" id="UP000032946">
    <property type="component" value="Chromosome"/>
</dbReference>
<gene>
    <name evidence="1" type="ORF">ARTHRO_11156</name>
</gene>
<evidence type="ECO:0000313" key="1">
    <source>
        <dbReference type="EMBL" id="CDM93483.1"/>
    </source>
</evidence>
<dbReference type="AlphaFoldDB" id="A0A9P1NXB8"/>
<protein>
    <submittedName>
        <fullName evidence="1">Uncharacterized protein</fullName>
    </submittedName>
</protein>